<gene>
    <name evidence="2" type="ORF">VN97_g11706</name>
</gene>
<dbReference type="AlphaFoldDB" id="A0AAI9T6L3"/>
<sequence length="129" mass="14502">MPNWVTSPWHIYMEGSPLTLFLPRSLVSFPLFPLFSFYLISQTYSPILQSQSRLFSPSTTSSSPKVPLCLPSSRKKLLGILFVACKLTWFPTSLSVSTFTQRLHYFCTPSFFFVSISGFVSVSLSISPS</sequence>
<evidence type="ECO:0000313" key="2">
    <source>
        <dbReference type="EMBL" id="KAJ9481756.1"/>
    </source>
</evidence>
<keyword evidence="1" id="KW-0812">Transmembrane</keyword>
<keyword evidence="1" id="KW-0472">Membrane</keyword>
<evidence type="ECO:0000313" key="3">
    <source>
        <dbReference type="Proteomes" id="UP001227192"/>
    </source>
</evidence>
<reference evidence="2" key="2">
    <citation type="journal article" date="2016" name="Fungal Biol.">
        <title>Ochratoxin A production by Penicillium thymicola.</title>
        <authorList>
            <person name="Nguyen H.D.T."/>
            <person name="McMullin D.R."/>
            <person name="Ponomareva E."/>
            <person name="Riley R."/>
            <person name="Pomraning K.R."/>
            <person name="Baker S.E."/>
            <person name="Seifert K.A."/>
        </authorList>
    </citation>
    <scope>NUCLEOTIDE SEQUENCE</scope>
    <source>
        <strain evidence="2">DAOM 180753</strain>
    </source>
</reference>
<reference evidence="2" key="1">
    <citation type="submission" date="2015-06" db="EMBL/GenBank/DDBJ databases">
        <authorList>
            <person name="Nguyen H."/>
        </authorList>
    </citation>
    <scope>NUCLEOTIDE SEQUENCE</scope>
    <source>
        <strain evidence="2">DAOM 180753</strain>
    </source>
</reference>
<feature type="transmembrane region" description="Helical" evidence="1">
    <location>
        <begin position="20"/>
        <end position="40"/>
    </location>
</feature>
<name>A0AAI9T6L3_PENTH</name>
<keyword evidence="3" id="KW-1185">Reference proteome</keyword>
<keyword evidence="1" id="KW-1133">Transmembrane helix</keyword>
<dbReference type="EMBL" id="LACB01000689">
    <property type="protein sequence ID" value="KAJ9481756.1"/>
    <property type="molecule type" value="Genomic_DNA"/>
</dbReference>
<comment type="caution">
    <text evidence="2">The sequence shown here is derived from an EMBL/GenBank/DDBJ whole genome shotgun (WGS) entry which is preliminary data.</text>
</comment>
<feature type="transmembrane region" description="Helical" evidence="1">
    <location>
        <begin position="103"/>
        <end position="126"/>
    </location>
</feature>
<protein>
    <submittedName>
        <fullName evidence="2">Uncharacterized protein</fullName>
    </submittedName>
</protein>
<proteinExistence type="predicted"/>
<dbReference type="Proteomes" id="UP001227192">
    <property type="component" value="Unassembled WGS sequence"/>
</dbReference>
<organism evidence="2 3">
    <name type="scientific">Penicillium thymicola</name>
    <dbReference type="NCBI Taxonomy" id="293382"/>
    <lineage>
        <taxon>Eukaryota</taxon>
        <taxon>Fungi</taxon>
        <taxon>Dikarya</taxon>
        <taxon>Ascomycota</taxon>
        <taxon>Pezizomycotina</taxon>
        <taxon>Eurotiomycetes</taxon>
        <taxon>Eurotiomycetidae</taxon>
        <taxon>Eurotiales</taxon>
        <taxon>Aspergillaceae</taxon>
        <taxon>Penicillium</taxon>
    </lineage>
</organism>
<evidence type="ECO:0000256" key="1">
    <source>
        <dbReference type="SAM" id="Phobius"/>
    </source>
</evidence>
<accession>A0AAI9T6L3</accession>